<sequence>MIRTRQAVESTDSPRPKKTVMGTLLRVLGSSPAATPSVPTAGDGELVQPAAGEDALENHLGGDEARNYRKYEYDMVAPYVGRSLLEIGSGLGHFSEQFAGRLDYLAVSDNDPYCVGELRDRYADSDDVEVLALELPADIDIRQKVDTVVMMNVLEHIKDDVQALRDLASVTLPGGRIVIWVPGYMQLYGEFDRKVGHVTRYTPATLSTAVREAGLLPEVLKPINFLGGIAWWAAVRRGGAGYPDPRLVKIYDRTVIPLTRGIERLVRPPFGQTVFCVARVPE</sequence>
<dbReference type="InterPro" id="IPR029063">
    <property type="entry name" value="SAM-dependent_MTases_sf"/>
</dbReference>
<dbReference type="Pfam" id="PF13489">
    <property type="entry name" value="Methyltransf_23"/>
    <property type="match status" value="1"/>
</dbReference>
<evidence type="ECO:0000313" key="2">
    <source>
        <dbReference type="Proteomes" id="UP000487268"/>
    </source>
</evidence>
<accession>A0A7K0BZA8</accession>
<comment type="caution">
    <text evidence="1">The sequence shown here is derived from an EMBL/GenBank/DDBJ whole genome shotgun (WGS) entry which is preliminary data.</text>
</comment>
<gene>
    <name evidence="1" type="ORF">ACRB68_46090</name>
</gene>
<keyword evidence="2" id="KW-1185">Reference proteome</keyword>
<evidence type="ECO:0000313" key="1">
    <source>
        <dbReference type="EMBL" id="MQY06519.1"/>
    </source>
</evidence>
<reference evidence="1 2" key="1">
    <citation type="submission" date="2019-10" db="EMBL/GenBank/DDBJ databases">
        <title>Actinomadura rubteroloni sp. nov. and Actinomadura macrotermitis sp. nov., isolated from the gut of fungus growing-termite Macrotermes natalensis.</title>
        <authorList>
            <person name="Benndorf R."/>
            <person name="Martin K."/>
            <person name="Kuefner M."/>
            <person name="De Beer W."/>
            <person name="Kaster A.-K."/>
            <person name="Vollmers J."/>
            <person name="Poulsen M."/>
            <person name="Beemelmanns C."/>
        </authorList>
    </citation>
    <scope>NUCLEOTIDE SEQUENCE [LARGE SCALE GENOMIC DNA]</scope>
    <source>
        <strain evidence="1 2">RB68</strain>
    </source>
</reference>
<name>A0A7K0BZA8_9ACTN</name>
<dbReference type="SUPFAM" id="SSF53335">
    <property type="entry name" value="S-adenosyl-L-methionine-dependent methyltransferases"/>
    <property type="match status" value="1"/>
</dbReference>
<dbReference type="CDD" id="cd02440">
    <property type="entry name" value="AdoMet_MTases"/>
    <property type="match status" value="1"/>
</dbReference>
<dbReference type="Proteomes" id="UP000487268">
    <property type="component" value="Unassembled WGS sequence"/>
</dbReference>
<evidence type="ECO:0008006" key="3">
    <source>
        <dbReference type="Google" id="ProtNLM"/>
    </source>
</evidence>
<protein>
    <recommendedName>
        <fullName evidence="3">Methyltransferase</fullName>
    </recommendedName>
</protein>
<dbReference type="Gene3D" id="3.40.50.150">
    <property type="entry name" value="Vaccinia Virus protein VP39"/>
    <property type="match status" value="1"/>
</dbReference>
<dbReference type="EMBL" id="WEGH01000003">
    <property type="protein sequence ID" value="MQY06519.1"/>
    <property type="molecule type" value="Genomic_DNA"/>
</dbReference>
<proteinExistence type="predicted"/>
<dbReference type="AlphaFoldDB" id="A0A7K0BZA8"/>
<organism evidence="1 2">
    <name type="scientific">Actinomadura macrotermitis</name>
    <dbReference type="NCBI Taxonomy" id="2585200"/>
    <lineage>
        <taxon>Bacteria</taxon>
        <taxon>Bacillati</taxon>
        <taxon>Actinomycetota</taxon>
        <taxon>Actinomycetes</taxon>
        <taxon>Streptosporangiales</taxon>
        <taxon>Thermomonosporaceae</taxon>
        <taxon>Actinomadura</taxon>
    </lineage>
</organism>